<dbReference type="EMBL" id="FRBC01000012">
    <property type="protein sequence ID" value="SHK68954.1"/>
    <property type="molecule type" value="Genomic_DNA"/>
</dbReference>
<accession>A0A1M6UI85</accession>
<gene>
    <name evidence="1" type="ORF">SAMN05216582_11288</name>
</gene>
<dbReference type="RefSeq" id="WP_073089743.1">
    <property type="nucleotide sequence ID" value="NZ_FRBC01000012.1"/>
</dbReference>
<organism evidence="1 2">
    <name type="scientific">Selenomonas ruminantium</name>
    <dbReference type="NCBI Taxonomy" id="971"/>
    <lineage>
        <taxon>Bacteria</taxon>
        <taxon>Bacillati</taxon>
        <taxon>Bacillota</taxon>
        <taxon>Negativicutes</taxon>
        <taxon>Selenomonadales</taxon>
        <taxon>Selenomonadaceae</taxon>
        <taxon>Selenomonas</taxon>
    </lineage>
</organism>
<reference evidence="1 2" key="1">
    <citation type="submission" date="2016-11" db="EMBL/GenBank/DDBJ databases">
        <authorList>
            <person name="Jaros S."/>
            <person name="Januszkiewicz K."/>
            <person name="Wedrychowicz H."/>
        </authorList>
    </citation>
    <scope>NUCLEOTIDE SEQUENCE [LARGE SCALE GENOMIC DNA]</scope>
    <source>
        <strain evidence="1 2">HD4</strain>
    </source>
</reference>
<proteinExistence type="predicted"/>
<dbReference type="OrthoDB" id="3035004at2"/>
<dbReference type="Proteomes" id="UP000184263">
    <property type="component" value="Unassembled WGS sequence"/>
</dbReference>
<sequence>MGDDYYAGTYSMEFAEDAMMKDLVTVILHGGHGNTWPVARVASWREDWIIKTNAGILADIHAKFGGEWRVNYQEFTENSLLKDCGIVWTYAERIS</sequence>
<protein>
    <submittedName>
        <fullName evidence="1">Uncharacterized protein</fullName>
    </submittedName>
</protein>
<dbReference type="AlphaFoldDB" id="A0A1M6UI85"/>
<evidence type="ECO:0000313" key="2">
    <source>
        <dbReference type="Proteomes" id="UP000184263"/>
    </source>
</evidence>
<name>A0A1M6UI85_SELRU</name>
<evidence type="ECO:0000313" key="1">
    <source>
        <dbReference type="EMBL" id="SHK68954.1"/>
    </source>
</evidence>